<comment type="caution">
    <text evidence="9">The sequence shown here is derived from an EMBL/GenBank/DDBJ whole genome shotgun (WGS) entry which is preliminary data.</text>
</comment>
<dbReference type="GO" id="GO:0051301">
    <property type="term" value="P:cell division"/>
    <property type="evidence" value="ECO:0007669"/>
    <property type="project" value="UniProtKB-KW"/>
</dbReference>
<keyword evidence="10" id="KW-1185">Reference proteome</keyword>
<dbReference type="PANTHER" id="PTHR12830:SF9">
    <property type="entry name" value="ANAPHASE-PROMOTING COMPLEX SUBUNIT 5"/>
    <property type="match status" value="1"/>
</dbReference>
<keyword evidence="6" id="KW-0131">Cell cycle</keyword>
<dbReference type="GO" id="GO:0005680">
    <property type="term" value="C:anaphase-promoting complex"/>
    <property type="evidence" value="ECO:0007669"/>
    <property type="project" value="InterPro"/>
</dbReference>
<proteinExistence type="inferred from homology"/>
<keyword evidence="4" id="KW-0498">Mitosis</keyword>
<dbReference type="OrthoDB" id="2504561at2759"/>
<dbReference type="Pfam" id="PF12862">
    <property type="entry name" value="ANAPC5"/>
    <property type="match status" value="1"/>
</dbReference>
<name>A0A5C5FPB5_9BASI</name>
<dbReference type="STRING" id="5288.A0A5C5FPB5"/>
<organism evidence="9 10">
    <name type="scientific">Rhodotorula diobovata</name>
    <dbReference type="NCBI Taxonomy" id="5288"/>
    <lineage>
        <taxon>Eukaryota</taxon>
        <taxon>Fungi</taxon>
        <taxon>Dikarya</taxon>
        <taxon>Basidiomycota</taxon>
        <taxon>Pucciniomycotina</taxon>
        <taxon>Microbotryomycetes</taxon>
        <taxon>Sporidiobolales</taxon>
        <taxon>Sporidiobolaceae</taxon>
        <taxon>Rhodotorula</taxon>
    </lineage>
</organism>
<feature type="domain" description="Anaphase-promoting complex subunit 5" evidence="8">
    <location>
        <begin position="95"/>
        <end position="169"/>
    </location>
</feature>
<evidence type="ECO:0000259" key="8">
    <source>
        <dbReference type="Pfam" id="PF12862"/>
    </source>
</evidence>
<keyword evidence="5" id="KW-0833">Ubl conjugation pathway</keyword>
<evidence type="ECO:0000313" key="10">
    <source>
        <dbReference type="Proteomes" id="UP000311382"/>
    </source>
</evidence>
<evidence type="ECO:0000313" key="9">
    <source>
        <dbReference type="EMBL" id="TNY17804.1"/>
    </source>
</evidence>
<protein>
    <recommendedName>
        <fullName evidence="2">Anaphase-promoting complex subunit 5</fullName>
    </recommendedName>
</protein>
<accession>A0A5C5FPB5</accession>
<feature type="region of interest" description="Disordered" evidence="7">
    <location>
        <begin position="232"/>
        <end position="261"/>
    </location>
</feature>
<dbReference type="GO" id="GO:0070979">
    <property type="term" value="P:protein K11-linked ubiquitination"/>
    <property type="evidence" value="ECO:0007669"/>
    <property type="project" value="TreeGrafter"/>
</dbReference>
<dbReference type="InterPro" id="IPR026000">
    <property type="entry name" value="Apc5_dom"/>
</dbReference>
<dbReference type="EMBL" id="SOZI01000174">
    <property type="protein sequence ID" value="TNY17804.1"/>
    <property type="molecule type" value="Genomic_DNA"/>
</dbReference>
<dbReference type="GO" id="GO:0031145">
    <property type="term" value="P:anaphase-promoting complex-dependent catabolic process"/>
    <property type="evidence" value="ECO:0007669"/>
    <property type="project" value="TreeGrafter"/>
</dbReference>
<evidence type="ECO:0000256" key="7">
    <source>
        <dbReference type="SAM" id="MobiDB-lite"/>
    </source>
</evidence>
<feature type="compositionally biased region" description="Low complexity" evidence="7">
    <location>
        <begin position="242"/>
        <end position="252"/>
    </location>
</feature>
<dbReference type="Proteomes" id="UP000311382">
    <property type="component" value="Unassembled WGS sequence"/>
</dbReference>
<reference evidence="9 10" key="1">
    <citation type="submission" date="2019-03" db="EMBL/GenBank/DDBJ databases">
        <title>Rhodosporidium diobovatum UCD-FST 08-225 genome sequencing, assembly, and annotation.</title>
        <authorList>
            <person name="Fakankun I.U."/>
            <person name="Fristensky B."/>
            <person name="Levin D.B."/>
        </authorList>
    </citation>
    <scope>NUCLEOTIDE SEQUENCE [LARGE SCALE GENOMIC DNA]</scope>
    <source>
        <strain evidence="9 10">UCD-FST 08-225</strain>
    </source>
</reference>
<evidence type="ECO:0000256" key="1">
    <source>
        <dbReference type="ARBA" id="ARBA00007450"/>
    </source>
</evidence>
<evidence type="ECO:0000256" key="6">
    <source>
        <dbReference type="ARBA" id="ARBA00023306"/>
    </source>
</evidence>
<gene>
    <name evidence="9" type="ORF">DMC30DRAFT_419429</name>
</gene>
<keyword evidence="3" id="KW-0132">Cell division</keyword>
<evidence type="ECO:0000256" key="2">
    <source>
        <dbReference type="ARBA" id="ARBA00016066"/>
    </source>
</evidence>
<dbReference type="InterPro" id="IPR037679">
    <property type="entry name" value="Apc5"/>
</dbReference>
<dbReference type="PANTHER" id="PTHR12830">
    <property type="entry name" value="ANAPHASE-PROMOTING COMPLEX SUBUNIT 5"/>
    <property type="match status" value="1"/>
</dbReference>
<dbReference type="GO" id="GO:0045842">
    <property type="term" value="P:positive regulation of mitotic metaphase/anaphase transition"/>
    <property type="evidence" value="ECO:0007669"/>
    <property type="project" value="TreeGrafter"/>
</dbReference>
<evidence type="ECO:0000256" key="3">
    <source>
        <dbReference type="ARBA" id="ARBA00022618"/>
    </source>
</evidence>
<comment type="similarity">
    <text evidence="1">Belongs to the APC5 family.</text>
</comment>
<evidence type="ECO:0000256" key="4">
    <source>
        <dbReference type="ARBA" id="ARBA00022776"/>
    </source>
</evidence>
<sequence length="547" mass="58689">MDEALHWVTNEARTLVAPSDDDEVTLSLHPPPPPLLRASPLGLFVRRTALSFAQLEFSQTLEWWGAFERWCDGDAAAAEGKRRREGPDFARARLQQDYHAARELVRTFVPAGQRDPTAQQALLHLALIEHEDGGYDAARLALDEATQVARTVGDSGCLSACASLRLRLDAADPSPSAGRTPRPRARPARDSPHDLLWDVARRCASDPHAPLPALFAQLVRARAARQERAFPHAHAAAKNDPPGRGATPAAAGKGRGGDEGEGDFEAGWHAVAGGLWDAMGIAPLSRVHDALALSLLDRALPASTWDTRLSVLALPASAWDTRLSVLARRAAHLARSENRPAAARRVLLGAPMPPYTRLTTAATTSHLSHLSSHSPQRLSALLTLLDERLAASGAAEDAARGLAELEEAWGPVLALEEGEGRQGEIVLRAREARVRGLVVARGEDAPHQELLAELRAIADGYLSLSRPRDAQRALLGAAKLADHLAATASPSPPATGAWTSTRDELAERWLALERGGEGERARELERRERVGRVAALVERAVGAAAGR</sequence>
<dbReference type="AlphaFoldDB" id="A0A5C5FPB5"/>
<feature type="region of interest" description="Disordered" evidence="7">
    <location>
        <begin position="170"/>
        <end position="191"/>
    </location>
</feature>
<evidence type="ECO:0000256" key="5">
    <source>
        <dbReference type="ARBA" id="ARBA00022786"/>
    </source>
</evidence>